<keyword evidence="3" id="KW-1185">Reference proteome</keyword>
<proteinExistence type="predicted"/>
<evidence type="ECO:0000259" key="1">
    <source>
        <dbReference type="Pfam" id="PF05899"/>
    </source>
</evidence>
<dbReference type="PANTHER" id="PTHR40943">
    <property type="entry name" value="CYTOPLASMIC PROTEIN-RELATED"/>
    <property type="match status" value="1"/>
</dbReference>
<organism evidence="2 3">
    <name type="scientific">Vogesella aquatica</name>
    <dbReference type="NCBI Taxonomy" id="2984206"/>
    <lineage>
        <taxon>Bacteria</taxon>
        <taxon>Pseudomonadati</taxon>
        <taxon>Pseudomonadota</taxon>
        <taxon>Betaproteobacteria</taxon>
        <taxon>Neisseriales</taxon>
        <taxon>Chromobacteriaceae</taxon>
        <taxon>Vogesella</taxon>
    </lineage>
</organism>
<feature type="domain" description="(S)-ureidoglycine aminohydrolase cupin" evidence="1">
    <location>
        <begin position="43"/>
        <end position="114"/>
    </location>
</feature>
<dbReference type="Pfam" id="PF05899">
    <property type="entry name" value="Cupin_3"/>
    <property type="match status" value="1"/>
</dbReference>
<comment type="caution">
    <text evidence="2">The sequence shown here is derived from an EMBL/GenBank/DDBJ whole genome shotgun (WGS) entry which is preliminary data.</text>
</comment>
<evidence type="ECO:0000313" key="2">
    <source>
        <dbReference type="EMBL" id="MDC7718947.1"/>
    </source>
</evidence>
<protein>
    <submittedName>
        <fullName evidence="2">Cupin domain-containing protein</fullName>
    </submittedName>
</protein>
<gene>
    <name evidence="2" type="ORF">PQU95_17230</name>
</gene>
<accession>A0ABT5J271</accession>
<dbReference type="Gene3D" id="2.60.120.10">
    <property type="entry name" value="Jelly Rolls"/>
    <property type="match status" value="1"/>
</dbReference>
<reference evidence="2 3" key="1">
    <citation type="submission" date="2023-01" db="EMBL/GenBank/DDBJ databases">
        <title>Novel species of the genus Vogesella isolated from rivers.</title>
        <authorList>
            <person name="Lu H."/>
        </authorList>
    </citation>
    <scope>NUCLEOTIDE SEQUENCE [LARGE SCALE GENOMIC DNA]</scope>
    <source>
        <strain evidence="2 3">DC21W</strain>
    </source>
</reference>
<dbReference type="PANTHER" id="PTHR40943:SF1">
    <property type="entry name" value="CYTOPLASMIC PROTEIN"/>
    <property type="match status" value="1"/>
</dbReference>
<evidence type="ECO:0000313" key="3">
    <source>
        <dbReference type="Proteomes" id="UP001219956"/>
    </source>
</evidence>
<dbReference type="InterPro" id="IPR014710">
    <property type="entry name" value="RmlC-like_jellyroll"/>
</dbReference>
<dbReference type="RefSeq" id="WP_272753151.1">
    <property type="nucleotide sequence ID" value="NZ_JAQQLF010000028.1"/>
</dbReference>
<dbReference type="SUPFAM" id="SSF51182">
    <property type="entry name" value="RmlC-like cupins"/>
    <property type="match status" value="1"/>
</dbReference>
<dbReference type="EMBL" id="JAQQLF010000028">
    <property type="protein sequence ID" value="MDC7718947.1"/>
    <property type="molecule type" value="Genomic_DNA"/>
</dbReference>
<sequence>MTTQTLLGNYALLATSAELAYQPVDPAKIVQGPATVGMAELATLGDVAIGVWEMSPSVTTDIEVDECFVVLDGDATVSFDDGSAPLQLQPGSVGFLKAGTATTWTVRRTLRKIYIARS</sequence>
<dbReference type="Proteomes" id="UP001219956">
    <property type="component" value="Unassembled WGS sequence"/>
</dbReference>
<dbReference type="InterPro" id="IPR008579">
    <property type="entry name" value="UGlyAH_Cupin_dom"/>
</dbReference>
<name>A0ABT5J271_9NEIS</name>
<dbReference type="InterPro" id="IPR011051">
    <property type="entry name" value="RmlC_Cupin_sf"/>
</dbReference>